<name>A0A7S1V1W7_9STRA</name>
<organism evidence="2">
    <name type="scientific">Grammatophora oceanica</name>
    <dbReference type="NCBI Taxonomy" id="210454"/>
    <lineage>
        <taxon>Eukaryota</taxon>
        <taxon>Sar</taxon>
        <taxon>Stramenopiles</taxon>
        <taxon>Ochrophyta</taxon>
        <taxon>Bacillariophyta</taxon>
        <taxon>Fragilariophyceae</taxon>
        <taxon>Fragilariophycidae</taxon>
        <taxon>Rhabdonematales</taxon>
        <taxon>Grammatophoraceae</taxon>
        <taxon>Grammatophora</taxon>
    </lineage>
</organism>
<feature type="compositionally biased region" description="Polar residues" evidence="1">
    <location>
        <begin position="18"/>
        <end position="30"/>
    </location>
</feature>
<dbReference type="EMBL" id="HBGK01027274">
    <property type="protein sequence ID" value="CAD9285275.1"/>
    <property type="molecule type" value="Transcribed_RNA"/>
</dbReference>
<reference evidence="2" key="1">
    <citation type="submission" date="2021-01" db="EMBL/GenBank/DDBJ databases">
        <authorList>
            <person name="Corre E."/>
            <person name="Pelletier E."/>
            <person name="Niang G."/>
            <person name="Scheremetjew M."/>
            <person name="Finn R."/>
            <person name="Kale V."/>
            <person name="Holt S."/>
            <person name="Cochrane G."/>
            <person name="Meng A."/>
            <person name="Brown T."/>
            <person name="Cohen L."/>
        </authorList>
    </citation>
    <scope>NUCLEOTIDE SEQUENCE</scope>
    <source>
        <strain evidence="2">CCMP 410</strain>
    </source>
</reference>
<feature type="compositionally biased region" description="Low complexity" evidence="1">
    <location>
        <begin position="44"/>
        <end position="70"/>
    </location>
</feature>
<feature type="compositionally biased region" description="Basic residues" evidence="1">
    <location>
        <begin position="111"/>
        <end position="123"/>
    </location>
</feature>
<feature type="region of interest" description="Disordered" evidence="1">
    <location>
        <begin position="1"/>
        <end position="142"/>
    </location>
</feature>
<sequence length="229" mass="25222">MTSNNGQTRIFSGLRGNMLTTSPDDVSASNDAKKGHRRRTSDGSAISEMSMSVASVARSSYPGRRSSSVSDEITVYYDTPGEQSSSSTLGGDDSILRSSFTISIPDEQGRRRSSRKSLSKKSRSGNESVSTRDALDDEEKPSLDFETLKALQRASELSFRLNQDGIELVPALPSPPKKKSLLTRMLAPPRPPQKTYNKTIVSNKKRGSKKSTRRYLDAADDFHMPANYY</sequence>
<feature type="compositionally biased region" description="Polar residues" evidence="1">
    <location>
        <begin position="1"/>
        <end position="10"/>
    </location>
</feature>
<dbReference type="AlphaFoldDB" id="A0A7S1V1W7"/>
<evidence type="ECO:0000256" key="1">
    <source>
        <dbReference type="SAM" id="MobiDB-lite"/>
    </source>
</evidence>
<accession>A0A7S1V1W7</accession>
<feature type="compositionally biased region" description="Basic residues" evidence="1">
    <location>
        <begin position="203"/>
        <end position="213"/>
    </location>
</feature>
<proteinExistence type="predicted"/>
<gene>
    <name evidence="2" type="ORF">GOCE00092_LOCUS14100</name>
</gene>
<feature type="region of interest" description="Disordered" evidence="1">
    <location>
        <begin position="170"/>
        <end position="216"/>
    </location>
</feature>
<evidence type="ECO:0000313" key="2">
    <source>
        <dbReference type="EMBL" id="CAD9285275.1"/>
    </source>
</evidence>
<protein>
    <submittedName>
        <fullName evidence="2">Uncharacterized protein</fullName>
    </submittedName>
</protein>